<sequence length="84" mass="9831">MILLNLLHLSIANEITITYEELIKMKEEERLQIQIANLTYYLDKKQDSIKEEKLNEHNMLLPLNERNNSSSIKENLGSSLKFSP</sequence>
<keyword evidence="3" id="KW-1185">Reference proteome</keyword>
<gene>
    <name evidence="2" type="ORF">HERIO_2236</name>
</gene>
<dbReference type="AlphaFoldDB" id="A0A1X0Q7N3"/>
<comment type="caution">
    <text evidence="2">The sequence shown here is derived from an EMBL/GenBank/DDBJ whole genome shotgun (WGS) entry which is preliminary data.</text>
</comment>
<reference evidence="2 3" key="1">
    <citation type="journal article" date="2017" name="Environ. Microbiol.">
        <title>Decay of the glycolytic pathway and adaptation to intranuclear parasitism within Enterocytozoonidae microsporidia.</title>
        <authorList>
            <person name="Wiredu Boakye D."/>
            <person name="Jaroenlak P."/>
            <person name="Prachumwat A."/>
            <person name="Williams T.A."/>
            <person name="Bateman K.S."/>
            <person name="Itsathitphaisarn O."/>
            <person name="Sritunyalucksana K."/>
            <person name="Paszkiewicz K.H."/>
            <person name="Moore K.A."/>
            <person name="Stentiford G.D."/>
            <person name="Williams B.A."/>
        </authorList>
    </citation>
    <scope>NUCLEOTIDE SEQUENCE [LARGE SCALE GENOMIC DNA]</scope>
    <source>
        <strain evidence="2 3">GB1</strain>
    </source>
</reference>
<dbReference type="VEuPathDB" id="MicrosporidiaDB:HERIO_2236"/>
<dbReference type="EMBL" id="LVKB01000190">
    <property type="protein sequence ID" value="ORD95763.1"/>
    <property type="molecule type" value="Genomic_DNA"/>
</dbReference>
<organism evidence="2 3">
    <name type="scientific">Hepatospora eriocheir</name>
    <dbReference type="NCBI Taxonomy" id="1081669"/>
    <lineage>
        <taxon>Eukaryota</taxon>
        <taxon>Fungi</taxon>
        <taxon>Fungi incertae sedis</taxon>
        <taxon>Microsporidia</taxon>
        <taxon>Hepatosporidae</taxon>
        <taxon>Hepatospora</taxon>
    </lineage>
</organism>
<proteinExistence type="predicted"/>
<evidence type="ECO:0000313" key="3">
    <source>
        <dbReference type="Proteomes" id="UP000192356"/>
    </source>
</evidence>
<name>A0A1X0Q7N3_9MICR</name>
<protein>
    <submittedName>
        <fullName evidence="2">Uncharacterized protein</fullName>
    </submittedName>
</protein>
<dbReference type="Proteomes" id="UP000192356">
    <property type="component" value="Unassembled WGS sequence"/>
</dbReference>
<evidence type="ECO:0000313" key="2">
    <source>
        <dbReference type="EMBL" id="ORD95763.1"/>
    </source>
</evidence>
<feature type="region of interest" description="Disordered" evidence="1">
    <location>
        <begin position="65"/>
        <end position="84"/>
    </location>
</feature>
<evidence type="ECO:0000256" key="1">
    <source>
        <dbReference type="SAM" id="MobiDB-lite"/>
    </source>
</evidence>
<dbReference type="VEuPathDB" id="MicrosporidiaDB:A0H76_2561"/>
<accession>A0A1X0Q7N3</accession>